<dbReference type="Proteomes" id="UP000826793">
    <property type="component" value="Unassembled WGS sequence"/>
</dbReference>
<organism evidence="2 3">
    <name type="scientific">Candidatus Acutalibacter pullicola</name>
    <dbReference type="NCBI Taxonomy" id="2838417"/>
    <lineage>
        <taxon>Bacteria</taxon>
        <taxon>Bacillati</taxon>
        <taxon>Bacillota</taxon>
        <taxon>Clostridia</taxon>
        <taxon>Eubacteriales</taxon>
        <taxon>Acutalibacteraceae</taxon>
        <taxon>Acutalibacter</taxon>
    </lineage>
</organism>
<evidence type="ECO:0000313" key="2">
    <source>
        <dbReference type="EMBL" id="HJB97139.1"/>
    </source>
</evidence>
<dbReference type="PROSITE" id="PS51257">
    <property type="entry name" value="PROKAR_LIPOPROTEIN"/>
    <property type="match status" value="1"/>
</dbReference>
<dbReference type="EMBL" id="DWXG01000007">
    <property type="protein sequence ID" value="HJB97139.1"/>
    <property type="molecule type" value="Genomic_DNA"/>
</dbReference>
<keyword evidence="1" id="KW-0732">Signal</keyword>
<evidence type="ECO:0000256" key="1">
    <source>
        <dbReference type="SAM" id="SignalP"/>
    </source>
</evidence>
<name>A0A9D2SE50_9FIRM</name>
<comment type="caution">
    <text evidence="2">The sequence shown here is derived from an EMBL/GenBank/DDBJ whole genome shotgun (WGS) entry which is preliminary data.</text>
</comment>
<feature type="chain" id="PRO_5038581425" evidence="1">
    <location>
        <begin position="19"/>
        <end position="131"/>
    </location>
</feature>
<reference evidence="2" key="2">
    <citation type="submission" date="2021-04" db="EMBL/GenBank/DDBJ databases">
        <authorList>
            <person name="Gilroy R."/>
        </authorList>
    </citation>
    <scope>NUCLEOTIDE SEQUENCE</scope>
    <source>
        <strain evidence="2">CHK185-1770</strain>
    </source>
</reference>
<evidence type="ECO:0000313" key="3">
    <source>
        <dbReference type="Proteomes" id="UP000826793"/>
    </source>
</evidence>
<protein>
    <submittedName>
        <fullName evidence="2">YgdI/YgdR family lipoprotein</fullName>
    </submittedName>
</protein>
<keyword evidence="2" id="KW-0449">Lipoprotein</keyword>
<proteinExistence type="predicted"/>
<dbReference type="AlphaFoldDB" id="A0A9D2SE50"/>
<gene>
    <name evidence="2" type="ORF">H9710_00985</name>
</gene>
<accession>A0A9D2SE50</accession>
<feature type="signal peptide" evidence="1">
    <location>
        <begin position="1"/>
        <end position="18"/>
    </location>
</feature>
<sequence>MKKRMLLLLVTACAVLLAGCSSPNSLQIDLFHGYGEQLKLLHLNASNSEREARIRSFAQVLEESEPLEKDISLFAYYPDYRLEIEENGETTAAVVDINGDYVEFYYEDAEQPVIYRSTWSALEFNALVNQL</sequence>
<reference evidence="2" key="1">
    <citation type="journal article" date="2021" name="PeerJ">
        <title>Extensive microbial diversity within the chicken gut microbiome revealed by metagenomics and culture.</title>
        <authorList>
            <person name="Gilroy R."/>
            <person name="Ravi A."/>
            <person name="Getino M."/>
            <person name="Pursley I."/>
            <person name="Horton D.L."/>
            <person name="Alikhan N.F."/>
            <person name="Baker D."/>
            <person name="Gharbi K."/>
            <person name="Hall N."/>
            <person name="Watson M."/>
            <person name="Adriaenssens E.M."/>
            <person name="Foster-Nyarko E."/>
            <person name="Jarju S."/>
            <person name="Secka A."/>
            <person name="Antonio M."/>
            <person name="Oren A."/>
            <person name="Chaudhuri R.R."/>
            <person name="La Ragione R."/>
            <person name="Hildebrand F."/>
            <person name="Pallen M.J."/>
        </authorList>
    </citation>
    <scope>NUCLEOTIDE SEQUENCE</scope>
    <source>
        <strain evidence="2">CHK185-1770</strain>
    </source>
</reference>